<dbReference type="EMBL" id="CP093313">
    <property type="protein sequence ID" value="UWZ84141.1"/>
    <property type="molecule type" value="Genomic_DNA"/>
</dbReference>
<dbReference type="AlphaFoldDB" id="A0A9J7BSZ9"/>
<evidence type="ECO:0000256" key="2">
    <source>
        <dbReference type="ARBA" id="ARBA00022803"/>
    </source>
</evidence>
<dbReference type="InterPro" id="IPR011990">
    <property type="entry name" value="TPR-like_helical_dom_sf"/>
</dbReference>
<keyword evidence="2 3" id="KW-0802">TPR repeat</keyword>
<feature type="repeat" description="TPR" evidence="3">
    <location>
        <begin position="317"/>
        <end position="350"/>
    </location>
</feature>
<reference evidence="5" key="1">
    <citation type="submission" date="2021-04" db="EMBL/GenBank/DDBJ databases">
        <title>Phylogenetic analysis of Acidobacteriaceae.</title>
        <authorList>
            <person name="Qiu L."/>
            <person name="Zhang Q."/>
        </authorList>
    </citation>
    <scope>NUCLEOTIDE SEQUENCE</scope>
    <source>
        <strain evidence="5">DSM 25168</strain>
    </source>
</reference>
<dbReference type="Proteomes" id="UP001059380">
    <property type="component" value="Chromosome"/>
</dbReference>
<dbReference type="InterPro" id="IPR050498">
    <property type="entry name" value="Ycf3"/>
</dbReference>
<dbReference type="RefSeq" id="WP_260793645.1">
    <property type="nucleotide sequence ID" value="NZ_CP093313.1"/>
</dbReference>
<dbReference type="Pfam" id="PF13432">
    <property type="entry name" value="TPR_16"/>
    <property type="match status" value="4"/>
</dbReference>
<feature type="compositionally biased region" description="Basic and acidic residues" evidence="4">
    <location>
        <begin position="503"/>
        <end position="515"/>
    </location>
</feature>
<proteinExistence type="predicted"/>
<dbReference type="SUPFAM" id="SSF48452">
    <property type="entry name" value="TPR-like"/>
    <property type="match status" value="2"/>
</dbReference>
<evidence type="ECO:0000313" key="6">
    <source>
        <dbReference type="Proteomes" id="UP001059380"/>
    </source>
</evidence>
<dbReference type="PANTHER" id="PTHR44858">
    <property type="entry name" value="TETRATRICOPEPTIDE REPEAT PROTEIN 6"/>
    <property type="match status" value="1"/>
</dbReference>
<keyword evidence="1" id="KW-0677">Repeat</keyword>
<dbReference type="PROSITE" id="PS50005">
    <property type="entry name" value="TPR"/>
    <property type="match status" value="3"/>
</dbReference>
<evidence type="ECO:0000256" key="4">
    <source>
        <dbReference type="SAM" id="MobiDB-lite"/>
    </source>
</evidence>
<organism evidence="5 6">
    <name type="scientific">Occallatibacter riparius</name>
    <dbReference type="NCBI Taxonomy" id="1002689"/>
    <lineage>
        <taxon>Bacteria</taxon>
        <taxon>Pseudomonadati</taxon>
        <taxon>Acidobacteriota</taxon>
        <taxon>Terriglobia</taxon>
        <taxon>Terriglobales</taxon>
        <taxon>Acidobacteriaceae</taxon>
        <taxon>Occallatibacter</taxon>
    </lineage>
</organism>
<dbReference type="Gene3D" id="1.25.40.10">
    <property type="entry name" value="Tetratricopeptide repeat domain"/>
    <property type="match status" value="4"/>
</dbReference>
<name>A0A9J7BSZ9_9BACT</name>
<feature type="repeat" description="TPR" evidence="3">
    <location>
        <begin position="425"/>
        <end position="458"/>
    </location>
</feature>
<evidence type="ECO:0000256" key="1">
    <source>
        <dbReference type="ARBA" id="ARBA00022737"/>
    </source>
</evidence>
<protein>
    <submittedName>
        <fullName evidence="5">Tetratricopeptide repeat protein</fullName>
    </submittedName>
</protein>
<evidence type="ECO:0000256" key="3">
    <source>
        <dbReference type="PROSITE-ProRule" id="PRU00339"/>
    </source>
</evidence>
<gene>
    <name evidence="5" type="ORF">MOP44_26745</name>
</gene>
<accession>A0A9J7BSZ9</accession>
<evidence type="ECO:0000313" key="5">
    <source>
        <dbReference type="EMBL" id="UWZ84141.1"/>
    </source>
</evidence>
<feature type="region of interest" description="Disordered" evidence="4">
    <location>
        <begin position="489"/>
        <end position="515"/>
    </location>
</feature>
<dbReference type="SMART" id="SM00028">
    <property type="entry name" value="TPR"/>
    <property type="match status" value="9"/>
</dbReference>
<sequence length="515" mass="55726">MRHRSRGEGLGAYARAAVMFCAFVPLPLCSSHGCAAQSQSTPDAAARAEIATISGALRSRDYALAERLCQTAVAQHPKDPRFWTLRGMAAAGLGNSPTALRHYQKALALAPAYLPALEGAAQTAFQIGDASAKPTLLKILERRPEDPVTNAMLGTVAFRERHCDEAVAHFEKASQAIAGQRDALTQYGMCLSMLGRNADAVAPFSSALAAEPSSSDARYNVALAQWNAHASDEALSTLEPLLESDKANVDALTLAAEIHESKNETAATVELLRKAILARPRDVDAYLQFAMVSYDHASPQVGVDIVNAGLTQLPKEPRLYLVRGVLLTQLGEFTRAADDFETASHLDPKLHFLAAAQGIVQSQQHDEPRAIASFRAAVKAHPDEAYAHYLLAEALQGKSSTEGSPEFKEEIREAERALQLEPRMAAAHDLLAAVYVEFGRNQEAITHSRAALAIDPDDEQAVYHLILALRKTDDKSEVPALVKKLMELQRSSKSKSNAAKSFRLYEDSGRTSADK</sequence>
<dbReference type="PANTHER" id="PTHR44858:SF1">
    <property type="entry name" value="UDP-N-ACETYLGLUCOSAMINE--PEPTIDE N-ACETYLGLUCOSAMINYLTRANSFERASE SPINDLY-RELATED"/>
    <property type="match status" value="1"/>
</dbReference>
<keyword evidence="6" id="KW-1185">Reference proteome</keyword>
<feature type="repeat" description="TPR" evidence="3">
    <location>
        <begin position="80"/>
        <end position="113"/>
    </location>
</feature>
<dbReference type="InterPro" id="IPR019734">
    <property type="entry name" value="TPR_rpt"/>
</dbReference>
<dbReference type="KEGG" id="orp:MOP44_26745"/>